<evidence type="ECO:0000256" key="1">
    <source>
        <dbReference type="ARBA" id="ARBA00004651"/>
    </source>
</evidence>
<accession>A0A9W9Z1C6</accession>
<feature type="transmembrane region" description="Helical" evidence="9">
    <location>
        <begin position="176"/>
        <end position="207"/>
    </location>
</feature>
<keyword evidence="11" id="KW-1185">Reference proteome</keyword>
<proteinExistence type="predicted"/>
<evidence type="ECO:0000256" key="9">
    <source>
        <dbReference type="SAM" id="Phobius"/>
    </source>
</evidence>
<evidence type="ECO:0000313" key="10">
    <source>
        <dbReference type="EMBL" id="KAJ7371469.1"/>
    </source>
</evidence>
<evidence type="ECO:0000256" key="8">
    <source>
        <dbReference type="SAM" id="MobiDB-lite"/>
    </source>
</evidence>
<name>A0A9W9Z1C6_9CNID</name>
<comment type="caution">
    <text evidence="10">The sequence shown here is derived from an EMBL/GenBank/DDBJ whole genome shotgun (WGS) entry which is preliminary data.</text>
</comment>
<evidence type="ECO:0000256" key="2">
    <source>
        <dbReference type="ARBA" id="ARBA00022448"/>
    </source>
</evidence>
<keyword evidence="7" id="KW-0675">Receptor</keyword>
<gene>
    <name evidence="10" type="ORF">OS493_025368</name>
</gene>
<keyword evidence="3" id="KW-1003">Cell membrane</keyword>
<evidence type="ECO:0000256" key="5">
    <source>
        <dbReference type="ARBA" id="ARBA00022989"/>
    </source>
</evidence>
<dbReference type="GO" id="GO:0034632">
    <property type="term" value="F:retinol transmembrane transporter activity"/>
    <property type="evidence" value="ECO:0007669"/>
    <property type="project" value="InterPro"/>
</dbReference>
<keyword evidence="2" id="KW-0813">Transport</keyword>
<dbReference type="AlphaFoldDB" id="A0A9W9Z1C6"/>
<dbReference type="GO" id="GO:0005886">
    <property type="term" value="C:plasma membrane"/>
    <property type="evidence" value="ECO:0007669"/>
    <property type="project" value="UniProtKB-SubCell"/>
</dbReference>
<evidence type="ECO:0000256" key="3">
    <source>
        <dbReference type="ARBA" id="ARBA00022475"/>
    </source>
</evidence>
<evidence type="ECO:0000256" key="6">
    <source>
        <dbReference type="ARBA" id="ARBA00023136"/>
    </source>
</evidence>
<evidence type="ECO:0000256" key="4">
    <source>
        <dbReference type="ARBA" id="ARBA00022692"/>
    </source>
</evidence>
<reference evidence="10" key="1">
    <citation type="submission" date="2023-01" db="EMBL/GenBank/DDBJ databases">
        <title>Genome assembly of the deep-sea coral Lophelia pertusa.</title>
        <authorList>
            <person name="Herrera S."/>
            <person name="Cordes E."/>
        </authorList>
    </citation>
    <scope>NUCLEOTIDE SEQUENCE</scope>
    <source>
        <strain evidence="10">USNM1676648</strain>
        <tissue evidence="10">Polyp</tissue>
    </source>
</reference>
<dbReference type="OrthoDB" id="10071804at2759"/>
<keyword evidence="5 9" id="KW-1133">Transmembrane helix</keyword>
<keyword evidence="4 9" id="KW-0812">Transmembrane</keyword>
<protein>
    <submittedName>
        <fullName evidence="10">Uncharacterized protein</fullName>
    </submittedName>
</protein>
<evidence type="ECO:0000256" key="7">
    <source>
        <dbReference type="ARBA" id="ARBA00023170"/>
    </source>
</evidence>
<feature type="transmembrane region" description="Helical" evidence="9">
    <location>
        <begin position="227"/>
        <end position="253"/>
    </location>
</feature>
<evidence type="ECO:0000313" key="11">
    <source>
        <dbReference type="Proteomes" id="UP001163046"/>
    </source>
</evidence>
<feature type="region of interest" description="Disordered" evidence="8">
    <location>
        <begin position="259"/>
        <end position="283"/>
    </location>
</feature>
<dbReference type="PANTHER" id="PTHR21444:SF15">
    <property type="entry name" value="RECEPTOR FOR RETINOL UPTAKE STRA6"/>
    <property type="match status" value="1"/>
</dbReference>
<feature type="transmembrane region" description="Helical" evidence="9">
    <location>
        <begin position="45"/>
        <end position="65"/>
    </location>
</feature>
<dbReference type="Pfam" id="PF14752">
    <property type="entry name" value="RBP_receptor"/>
    <property type="match status" value="1"/>
</dbReference>
<organism evidence="10 11">
    <name type="scientific">Desmophyllum pertusum</name>
    <dbReference type="NCBI Taxonomy" id="174260"/>
    <lineage>
        <taxon>Eukaryota</taxon>
        <taxon>Metazoa</taxon>
        <taxon>Cnidaria</taxon>
        <taxon>Anthozoa</taxon>
        <taxon>Hexacorallia</taxon>
        <taxon>Scleractinia</taxon>
        <taxon>Caryophylliina</taxon>
        <taxon>Caryophylliidae</taxon>
        <taxon>Desmophyllum</taxon>
    </lineage>
</organism>
<sequence>MLVCAMTIFQVFVVFLALFDAKRRVDIKYYRNIGQSYSANLWDVLYGGFEGGLVVSTFVSILLLLHFMKCHRDHVLQLYRGETTSFQDVSLSPAALAPIALSVPRVHCAGSCNQEKRPLSAEMLKYLEDKALGFLPTVGMAVFLVLFQLFLAHFAFRDMTYPNITVTIDNRRLFSIMSYFLFFYNILLGIFSCFLRILKGMVLGVIFISRIDRTSLMQGYQRWDKAFVAYLGFITVLVAHRHPVMLVFCQLLIDRNKDQQPLQERPPTKPVQRTHLRDPESSAAYRREPRLPRMSYKAVNRWFVAVTLLRNPSLVKYRCQGREIRPVVRLGSINIGTQI</sequence>
<dbReference type="GO" id="GO:0038023">
    <property type="term" value="F:signaling receptor activity"/>
    <property type="evidence" value="ECO:0007669"/>
    <property type="project" value="InterPro"/>
</dbReference>
<dbReference type="InterPro" id="IPR026612">
    <property type="entry name" value="STRA6-like"/>
</dbReference>
<feature type="transmembrane region" description="Helical" evidence="9">
    <location>
        <begin position="132"/>
        <end position="156"/>
    </location>
</feature>
<keyword evidence="6 9" id="KW-0472">Membrane</keyword>
<dbReference type="GO" id="GO:0071939">
    <property type="term" value="P:vitamin A import into cell"/>
    <property type="evidence" value="ECO:0007669"/>
    <property type="project" value="TreeGrafter"/>
</dbReference>
<dbReference type="Proteomes" id="UP001163046">
    <property type="component" value="Unassembled WGS sequence"/>
</dbReference>
<dbReference type="EMBL" id="MU826846">
    <property type="protein sequence ID" value="KAJ7371469.1"/>
    <property type="molecule type" value="Genomic_DNA"/>
</dbReference>
<comment type="subcellular location">
    <subcellularLocation>
        <location evidence="1">Cell membrane</location>
        <topology evidence="1">Multi-pass membrane protein</topology>
    </subcellularLocation>
</comment>
<dbReference type="PANTHER" id="PTHR21444">
    <property type="entry name" value="COILED-COIL DOMAIN-CONTAINING PROTEIN 180"/>
    <property type="match status" value="1"/>
</dbReference>